<dbReference type="Pfam" id="PF00094">
    <property type="entry name" value="VWD"/>
    <property type="match status" value="1"/>
</dbReference>
<proteinExistence type="predicted"/>
<evidence type="ECO:0000256" key="1">
    <source>
        <dbReference type="ARBA" id="ARBA00004613"/>
    </source>
</evidence>
<dbReference type="Proteomes" id="UP000261540">
    <property type="component" value="Unplaced"/>
</dbReference>
<dbReference type="Pfam" id="PF08742">
    <property type="entry name" value="C8"/>
    <property type="match status" value="1"/>
</dbReference>
<dbReference type="PANTHER" id="PTHR47246">
    <property type="entry name" value="MUCIN-19"/>
    <property type="match status" value="1"/>
</dbReference>
<reference evidence="4" key="1">
    <citation type="submission" date="2025-08" db="UniProtKB">
        <authorList>
            <consortium name="Ensembl"/>
        </authorList>
    </citation>
    <scope>IDENTIFICATION</scope>
</reference>
<comment type="subcellular location">
    <subcellularLocation>
        <location evidence="1">Secreted</location>
    </subcellularLocation>
</comment>
<dbReference type="PROSITE" id="PS51233">
    <property type="entry name" value="VWFD"/>
    <property type="match status" value="1"/>
</dbReference>
<reference evidence="4" key="2">
    <citation type="submission" date="2025-09" db="UniProtKB">
        <authorList>
            <consortium name="Ensembl"/>
        </authorList>
    </citation>
    <scope>IDENTIFICATION</scope>
</reference>
<accession>A0A3B3SR72</accession>
<protein>
    <recommendedName>
        <fullName evidence="3">VWFD domain-containing protein</fullName>
    </recommendedName>
</protein>
<dbReference type="PANTHER" id="PTHR47246:SF1">
    <property type="entry name" value="MUCIN-19"/>
    <property type="match status" value="1"/>
</dbReference>
<dbReference type="InterPro" id="IPR014853">
    <property type="entry name" value="VWF/SSPO/ZAN-like_Cys-rich_dom"/>
</dbReference>
<dbReference type="Ensembl" id="ENSPKIT00000014115.1">
    <property type="protein sequence ID" value="ENSPKIP00000033229.1"/>
    <property type="gene ID" value="ENSPKIG00000013015.1"/>
</dbReference>
<dbReference type="SMART" id="SM00832">
    <property type="entry name" value="C8"/>
    <property type="match status" value="1"/>
</dbReference>
<dbReference type="STRING" id="1676925.ENSPKIP00000033229"/>
<keyword evidence="2" id="KW-0964">Secreted</keyword>
<sequence length="267" mass="30411">MNVTETRRNPLSTDIRPMYSVHTVGLYIIISSPDIGIDIIWDKNTRVTVILDKKLETKVCGLCGNFDDNMINDLETRALALVTSELEFGNSWKTHSQPCADAVNDTFICKNDYCATLAERRCQILLSDSFKDCHPKVDPHSYYAACVRESCSCDFQGKFLGFCTAVASYAEACSEHSVCISWRTPDLCPVFCDYYNEKDECTWHYQACGPVKTCGKPFPLTGKLEGNCRCALHSHLKSFHVFQQFAHRNMTYFYREICLAENPLMFF</sequence>
<dbReference type="InterPro" id="IPR001846">
    <property type="entry name" value="VWF_type-D"/>
</dbReference>
<evidence type="ECO:0000256" key="2">
    <source>
        <dbReference type="ARBA" id="ARBA00022525"/>
    </source>
</evidence>
<evidence type="ECO:0000313" key="4">
    <source>
        <dbReference type="Ensembl" id="ENSPKIP00000033229.1"/>
    </source>
</evidence>
<dbReference type="AlphaFoldDB" id="A0A3B3SR72"/>
<organism evidence="4 5">
    <name type="scientific">Paramormyrops kingsleyae</name>
    <dbReference type="NCBI Taxonomy" id="1676925"/>
    <lineage>
        <taxon>Eukaryota</taxon>
        <taxon>Metazoa</taxon>
        <taxon>Chordata</taxon>
        <taxon>Craniata</taxon>
        <taxon>Vertebrata</taxon>
        <taxon>Euteleostomi</taxon>
        <taxon>Actinopterygii</taxon>
        <taxon>Neopterygii</taxon>
        <taxon>Teleostei</taxon>
        <taxon>Osteoglossocephala</taxon>
        <taxon>Osteoglossomorpha</taxon>
        <taxon>Osteoglossiformes</taxon>
        <taxon>Mormyridae</taxon>
        <taxon>Paramormyrops</taxon>
    </lineage>
</organism>
<feature type="domain" description="VWFD" evidence="3">
    <location>
        <begin position="1"/>
        <end position="100"/>
    </location>
</feature>
<name>A0A3B3SR72_9TELE</name>
<dbReference type="GO" id="GO:0005576">
    <property type="term" value="C:extracellular region"/>
    <property type="evidence" value="ECO:0007669"/>
    <property type="project" value="UniProtKB-SubCell"/>
</dbReference>
<evidence type="ECO:0000313" key="5">
    <source>
        <dbReference type="Proteomes" id="UP000261540"/>
    </source>
</evidence>
<dbReference type="GeneTree" id="ENSGT00940000164528"/>
<evidence type="ECO:0000259" key="3">
    <source>
        <dbReference type="PROSITE" id="PS51233"/>
    </source>
</evidence>
<keyword evidence="5" id="KW-1185">Reference proteome</keyword>